<dbReference type="Proteomes" id="UP001320898">
    <property type="component" value="Unassembled WGS sequence"/>
</dbReference>
<organism evidence="3 4">
    <name type="scientific">Microbaculum marinisediminis</name>
    <dbReference type="NCBI Taxonomy" id="2931392"/>
    <lineage>
        <taxon>Bacteria</taxon>
        <taxon>Pseudomonadati</taxon>
        <taxon>Pseudomonadota</taxon>
        <taxon>Alphaproteobacteria</taxon>
        <taxon>Hyphomicrobiales</taxon>
        <taxon>Tepidamorphaceae</taxon>
        <taxon>Microbaculum</taxon>
    </lineage>
</organism>
<comment type="caution">
    <text evidence="3">The sequence shown here is derived from an EMBL/GenBank/DDBJ whole genome shotgun (WGS) entry which is preliminary data.</text>
</comment>
<evidence type="ECO:0000313" key="3">
    <source>
        <dbReference type="EMBL" id="MCT8971695.1"/>
    </source>
</evidence>
<feature type="domain" description="GH64" evidence="2">
    <location>
        <begin position="44"/>
        <end position="430"/>
    </location>
</feature>
<dbReference type="PANTHER" id="PTHR38165">
    <property type="match status" value="1"/>
</dbReference>
<dbReference type="PROSITE" id="PS52006">
    <property type="entry name" value="GH64"/>
    <property type="match status" value="1"/>
</dbReference>
<protein>
    <submittedName>
        <fullName evidence="3">Beta-1,3-glucanase family protein</fullName>
    </submittedName>
</protein>
<sequence>MIAFKTLARAFAVAAVACATTVTMAVVPAGAAAATPNAGATVHLRTVPLTIVNKSGRGKMFVFVYGTYNGTSYYVTHPAGTVSTFPDSTSYQAYGLGFGNKKTVTIRVPEMMNTRVYVSYGRKMKFTSAGGVPSTPSGWSRSDPTGAKNPNFRTLFDWFEYSWGPQPAPVPPQLPANATYLNGNQTQVDMFGLPMLFTFVGVDANNNPVTLRGGFKSAKARQRIFAAMKKAGAPWKRLVIGGGNKTPLRVISPYNGISMGVFPSDQFDGYINSVWAKYTGAGAAKTIVAKTTGPSQSFTGAVSGTDLVFTRQGAGGTVTFAKPTTMQAYQAWAPTLSPSGDADLQTGAGELMTMVQATLMRTTMLARNTISACPATTAYYTNAPVNMYAKTIHRYAYQRLAYGFGFDDVCNQGSDQQVFQPSRVILTIQPLNK</sequence>
<dbReference type="PANTHER" id="PTHR38165:SF1">
    <property type="entry name" value="GLUCANASE B"/>
    <property type="match status" value="1"/>
</dbReference>
<feature type="signal peptide" evidence="1">
    <location>
        <begin position="1"/>
        <end position="25"/>
    </location>
</feature>
<proteinExistence type="predicted"/>
<keyword evidence="4" id="KW-1185">Reference proteome</keyword>
<dbReference type="InterPro" id="IPR042517">
    <property type="entry name" value="Glyco_hydro_64_N_2"/>
</dbReference>
<keyword evidence="1" id="KW-0732">Signal</keyword>
<dbReference type="Gene3D" id="3.30.920.50">
    <property type="entry name" value="Beta-1,3-glucanase, C-terminal domain"/>
    <property type="match status" value="1"/>
</dbReference>
<gene>
    <name evidence="3" type="ORF">MUB46_07500</name>
</gene>
<dbReference type="InterPro" id="IPR037398">
    <property type="entry name" value="Glyco_hydro_64_fam"/>
</dbReference>
<evidence type="ECO:0000313" key="4">
    <source>
        <dbReference type="Proteomes" id="UP001320898"/>
    </source>
</evidence>
<reference evidence="3 4" key="1">
    <citation type="submission" date="2022-04" db="EMBL/GenBank/DDBJ databases">
        <authorList>
            <person name="Ye Y.-Q."/>
            <person name="Du Z.-J."/>
        </authorList>
    </citation>
    <scope>NUCLEOTIDE SEQUENCE [LARGE SCALE GENOMIC DNA]</scope>
    <source>
        <strain evidence="3 4">A6E488</strain>
    </source>
</reference>
<evidence type="ECO:0000256" key="1">
    <source>
        <dbReference type="SAM" id="SignalP"/>
    </source>
</evidence>
<evidence type="ECO:0000259" key="2">
    <source>
        <dbReference type="PROSITE" id="PS52006"/>
    </source>
</evidence>
<dbReference type="EMBL" id="JALIDZ010000003">
    <property type="protein sequence ID" value="MCT8971695.1"/>
    <property type="molecule type" value="Genomic_DNA"/>
</dbReference>
<name>A0AAW5QXK3_9HYPH</name>
<dbReference type="Pfam" id="PF16483">
    <property type="entry name" value="Glyco_hydro_64"/>
    <property type="match status" value="1"/>
</dbReference>
<feature type="chain" id="PRO_5043992010" evidence="1">
    <location>
        <begin position="26"/>
        <end position="433"/>
    </location>
</feature>
<dbReference type="AlphaFoldDB" id="A0AAW5QXK3"/>
<dbReference type="InterPro" id="IPR037176">
    <property type="entry name" value="Osmotin/thaumatin-like_sf"/>
</dbReference>
<dbReference type="RefSeq" id="WP_261615269.1">
    <property type="nucleotide sequence ID" value="NZ_JALIDZ010000003.1"/>
</dbReference>
<accession>A0AAW5QXK3</accession>
<dbReference type="Gene3D" id="2.60.110.10">
    <property type="entry name" value="Thaumatin"/>
    <property type="match status" value="1"/>
</dbReference>
<dbReference type="InterPro" id="IPR032477">
    <property type="entry name" value="Glyco_hydro_64"/>
</dbReference>